<proteinExistence type="inferred from homology"/>
<dbReference type="AlphaFoldDB" id="A0A7I7Q6T6"/>
<evidence type="ECO:0000256" key="1">
    <source>
        <dbReference type="ARBA" id="ARBA00001974"/>
    </source>
</evidence>
<dbReference type="InterPro" id="IPR050703">
    <property type="entry name" value="Flavin_MAO"/>
</dbReference>
<evidence type="ECO:0000256" key="2">
    <source>
        <dbReference type="ARBA" id="ARBA00005995"/>
    </source>
</evidence>
<keyword evidence="7" id="KW-1185">Reference proteome</keyword>
<dbReference type="InterPro" id="IPR036188">
    <property type="entry name" value="FAD/NAD-bd_sf"/>
</dbReference>
<dbReference type="EMBL" id="AP022587">
    <property type="protein sequence ID" value="BBY22070.1"/>
    <property type="molecule type" value="Genomic_DNA"/>
</dbReference>
<evidence type="ECO:0000256" key="4">
    <source>
        <dbReference type="PIRSR" id="PIRSR601613-1"/>
    </source>
</evidence>
<gene>
    <name evidence="6" type="primary">aofH</name>
    <name evidence="6" type="ORF">MSTO_22750</name>
</gene>
<dbReference type="PRINTS" id="PR00757">
    <property type="entry name" value="AMINEOXDASEF"/>
</dbReference>
<evidence type="ECO:0000313" key="7">
    <source>
        <dbReference type="Proteomes" id="UP000467130"/>
    </source>
</evidence>
<sequence length="438" mass="47257">MVVGAGFAGLVTARELTRQGHEVLVFEGRDRVGGRSFTGSVAGLPVDMGGAFVGPTQDAVLALAAELQIPTVPTHNTGKNVIHWRGWTRSYHGTIPKLSLTGLLDIGRLRWQFARIARNIPVDAPWNARRATELDGVSFGQWLSSVRATASSRDLMAIMARVTWGCELDDVSMLHAARYIRAAGGLDRMLDTEDGAQQDHFPGGTQQIALAAADELGARVVLKAPVRRIERHGAGVTVTSDAGTADAGFVVVAIPPAHRGAIEFTPPLPAEYQQLVEQWPQGRLSKAFAAYSTPFWRTNRCSGQALSDRGPVFITFDVSPQADGPGILLGFVDARAFDSLPSDQRRRDALRCFASLFGDEALNPLDYTDHRWGTEDFAPGGPTAAVPPGSWTRFGRWLREPVGPIHWAGTETADEWTGFFDGAVRSGLRAAAEITALL</sequence>
<feature type="domain" description="Amine oxidase" evidence="5">
    <location>
        <begin position="7"/>
        <end position="434"/>
    </location>
</feature>
<dbReference type="Gene3D" id="3.50.50.60">
    <property type="entry name" value="FAD/NAD(P)-binding domain"/>
    <property type="match status" value="1"/>
</dbReference>
<dbReference type="InterPro" id="IPR001613">
    <property type="entry name" value="Flavin_amine_oxidase"/>
</dbReference>
<evidence type="ECO:0000256" key="3">
    <source>
        <dbReference type="ARBA" id="ARBA00023002"/>
    </source>
</evidence>
<dbReference type="PANTHER" id="PTHR43563:SF1">
    <property type="entry name" value="AMINE OXIDASE [FLAVIN-CONTAINING] B"/>
    <property type="match status" value="1"/>
</dbReference>
<dbReference type="PANTHER" id="PTHR43563">
    <property type="entry name" value="AMINE OXIDASE"/>
    <property type="match status" value="1"/>
</dbReference>
<accession>A0A7I7Q6T6</accession>
<feature type="binding site" evidence="4">
    <location>
        <position position="226"/>
    </location>
    <ligand>
        <name>FAD</name>
        <dbReference type="ChEBI" id="CHEBI:57692"/>
    </ligand>
</feature>
<comment type="similarity">
    <text evidence="2">Belongs to the flavin monoamine oxidase family.</text>
</comment>
<dbReference type="SUPFAM" id="SSF51905">
    <property type="entry name" value="FAD/NAD(P)-binding domain"/>
    <property type="match status" value="1"/>
</dbReference>
<dbReference type="Gene3D" id="1.10.405.10">
    <property type="entry name" value="Guanine Nucleotide Dissociation Inhibitor, domain 1"/>
    <property type="match status" value="1"/>
</dbReference>
<dbReference type="InterPro" id="IPR002937">
    <property type="entry name" value="Amino_oxidase"/>
</dbReference>
<evidence type="ECO:0000259" key="5">
    <source>
        <dbReference type="Pfam" id="PF01593"/>
    </source>
</evidence>
<dbReference type="SUPFAM" id="SSF54373">
    <property type="entry name" value="FAD-linked reductases, C-terminal domain"/>
    <property type="match status" value="1"/>
</dbReference>
<organism evidence="6 7">
    <name type="scientific">Mycobacterium stomatepiae</name>
    <dbReference type="NCBI Taxonomy" id="470076"/>
    <lineage>
        <taxon>Bacteria</taxon>
        <taxon>Bacillati</taxon>
        <taxon>Actinomycetota</taxon>
        <taxon>Actinomycetes</taxon>
        <taxon>Mycobacteriales</taxon>
        <taxon>Mycobacteriaceae</taxon>
        <taxon>Mycobacterium</taxon>
        <taxon>Mycobacterium simiae complex</taxon>
    </lineage>
</organism>
<evidence type="ECO:0000313" key="6">
    <source>
        <dbReference type="EMBL" id="BBY22070.1"/>
    </source>
</evidence>
<name>A0A7I7Q6T6_9MYCO</name>
<protein>
    <submittedName>
        <fullName evidence="6">Putative flavin-containing monoamine oxidase AofH</fullName>
    </submittedName>
</protein>
<feature type="binding site" evidence="4">
    <location>
        <position position="411"/>
    </location>
    <ligand>
        <name>FAD</name>
        <dbReference type="ChEBI" id="CHEBI:57692"/>
    </ligand>
</feature>
<feature type="binding site" evidence="4">
    <location>
        <position position="331"/>
    </location>
    <ligand>
        <name>substrate</name>
    </ligand>
</feature>
<dbReference type="Proteomes" id="UP000467130">
    <property type="component" value="Chromosome"/>
</dbReference>
<reference evidence="6 7" key="1">
    <citation type="journal article" date="2019" name="Emerg. Microbes Infect.">
        <title>Comprehensive subspecies identification of 175 nontuberculous mycobacteria species based on 7547 genomic profiles.</title>
        <authorList>
            <person name="Matsumoto Y."/>
            <person name="Kinjo T."/>
            <person name="Motooka D."/>
            <person name="Nabeya D."/>
            <person name="Jung N."/>
            <person name="Uechi K."/>
            <person name="Horii T."/>
            <person name="Iida T."/>
            <person name="Fujita J."/>
            <person name="Nakamura S."/>
        </authorList>
    </citation>
    <scope>NUCLEOTIDE SEQUENCE [LARGE SCALE GENOMIC DNA]</scope>
    <source>
        <strain evidence="6 7">JCM 17783</strain>
    </source>
</reference>
<keyword evidence="3" id="KW-0560">Oxidoreductase</keyword>
<dbReference type="GO" id="GO:0016491">
    <property type="term" value="F:oxidoreductase activity"/>
    <property type="evidence" value="ECO:0007669"/>
    <property type="project" value="UniProtKB-KW"/>
</dbReference>
<dbReference type="KEGG" id="msto:MSTO_22750"/>
<dbReference type="Pfam" id="PF01593">
    <property type="entry name" value="Amino_oxidase"/>
    <property type="match status" value="1"/>
</dbReference>
<comment type="cofactor">
    <cofactor evidence="1">
        <name>FAD</name>
        <dbReference type="ChEBI" id="CHEBI:57692"/>
    </cofactor>
</comment>
<dbReference type="Gene3D" id="3.90.660.10">
    <property type="match status" value="1"/>
</dbReference>